<feature type="coiled-coil region" evidence="1">
    <location>
        <begin position="888"/>
        <end position="922"/>
    </location>
</feature>
<gene>
    <name evidence="3" type="ORF">ISN44_Un127g000040</name>
</gene>
<name>A0A8T1XAQ0_ARASU</name>
<reference evidence="3 4" key="1">
    <citation type="submission" date="2020-12" db="EMBL/GenBank/DDBJ databases">
        <title>Concerted genomic and epigenomic changes stabilize Arabidopsis allopolyploids.</title>
        <authorList>
            <person name="Chen Z."/>
        </authorList>
    </citation>
    <scope>NUCLEOTIDE SEQUENCE [LARGE SCALE GENOMIC DNA]</scope>
    <source>
        <strain evidence="3">As9502</strain>
        <tissue evidence="3">Leaf</tissue>
    </source>
</reference>
<sequence>MIVPPPFQRNDFELKPSYFALVGQHPFHGLSHEQPMDLVLSIKANGVSENYLLCKFFPYSLAGEAASWRKQLKAGPAEVFKVAWVRFKEYQRDCQHHGFSEVQLLALIENLACSNITKNTDFERKKIVGAVSGNQMAEVNAKLDLVHNLLTRKKHVHFVAEDETIEPETESEEGVLYIDGQSYMKFGQPQGNFNGNSSTAQSIKRQEGFLPGNPDAKPRKSCNAILITEGDDVWEELDTEDELEFAVADMVSTDTFQCRSTPYGTLFSKTTQYDDVDRYPSSVDQHWMRTTSCEVQIPMQPEFVYTPPIPYPRKRRSKQEIHAAKCIAIMEKILTSFPKDASETSSAPLNTYVKRLVENGISLDEAKLLTRDISAIMLPKVRKEKAQRVDIAEYIRTITLDQTTEKLPDPSSFVLDCSISTSRFTCSFCDLGSSINHMPKSVAERLDMTNYRPSRIVPKESLNKSLKMFLLRSTHVVAPSGICGDPPGYSAGLFRDIRWIPGGESSSNSNSFIPAYFVVLDYEKEPKDPLILGRAFLPTAGARFDVKRGKISLKVSDLEMKFGMDGSELTKTISSIASSIDTTPQTAQNPTTEPHTTLPSAQLANESCDEKSVDRHPQLPHLDQFKHLLGRQGVPPDSSSTSELPLIGRMRRPSLRVQRANAGAPARAGDLSAEVTAARNTLAVSSASASASHPSLPDVNARTSAAVGQSDNNQVAQRVASPREERMEPAAVTPEAAASVDRQSSGRSHGGGRGSRGGGRSSNRSQEVRQTSNSDGGSAGSRPFHWSYTHDRDHLIVEDKAGCDFLFCFRKAIAATNKLVALYEQRLSQVPSANELEEGKALIRELTSSVKAGQDREAEIERLKMELSTSKDLEKGFAEKIGFMEMEIGGLQADKQTARSQIHRLEQKREELSKKVVDLTSIAQGAKKAVHNVKVELAAAYSKLLAGIKEKWVAKKEYTILEGQAAEVSEILVVRPMDVDEQGTPIGLDEFRSNKDAFSGGLTEGSSTVFATPAGESRE</sequence>
<dbReference type="PANTHER" id="PTHR33067:SF31">
    <property type="entry name" value="RNA-DIRECTED DNA POLYMERASE"/>
    <property type="match status" value="1"/>
</dbReference>
<dbReference type="OrthoDB" id="1105819at2759"/>
<dbReference type="PANTHER" id="PTHR33067">
    <property type="entry name" value="RNA-DIRECTED DNA POLYMERASE-RELATED"/>
    <property type="match status" value="1"/>
</dbReference>
<feature type="region of interest" description="Disordered" evidence="2">
    <location>
        <begin position="997"/>
        <end position="1019"/>
    </location>
</feature>
<evidence type="ECO:0000256" key="1">
    <source>
        <dbReference type="SAM" id="Coils"/>
    </source>
</evidence>
<feature type="compositionally biased region" description="Polar residues" evidence="2">
    <location>
        <begin position="704"/>
        <end position="716"/>
    </location>
</feature>
<organism evidence="3 4">
    <name type="scientific">Arabidopsis suecica</name>
    <name type="common">Swedish thale-cress</name>
    <name type="synonym">Cardaminopsis suecica</name>
    <dbReference type="NCBI Taxonomy" id="45249"/>
    <lineage>
        <taxon>Eukaryota</taxon>
        <taxon>Viridiplantae</taxon>
        <taxon>Streptophyta</taxon>
        <taxon>Embryophyta</taxon>
        <taxon>Tracheophyta</taxon>
        <taxon>Spermatophyta</taxon>
        <taxon>Magnoliopsida</taxon>
        <taxon>eudicotyledons</taxon>
        <taxon>Gunneridae</taxon>
        <taxon>Pentapetalae</taxon>
        <taxon>rosids</taxon>
        <taxon>malvids</taxon>
        <taxon>Brassicales</taxon>
        <taxon>Brassicaceae</taxon>
        <taxon>Camelineae</taxon>
        <taxon>Arabidopsis</taxon>
    </lineage>
</organism>
<dbReference type="InterPro" id="IPR012436">
    <property type="entry name" value="DUF1633"/>
</dbReference>
<keyword evidence="4" id="KW-1185">Reference proteome</keyword>
<accession>A0A8T1XAQ0</accession>
<dbReference type="Pfam" id="PF07794">
    <property type="entry name" value="DUF1633"/>
    <property type="match status" value="1"/>
</dbReference>
<evidence type="ECO:0000256" key="2">
    <source>
        <dbReference type="SAM" id="MobiDB-lite"/>
    </source>
</evidence>
<feature type="region of interest" description="Disordered" evidence="2">
    <location>
        <begin position="629"/>
        <end position="652"/>
    </location>
</feature>
<dbReference type="Proteomes" id="UP000694251">
    <property type="component" value="Unassembled WGS sequence"/>
</dbReference>
<evidence type="ECO:0000313" key="3">
    <source>
        <dbReference type="EMBL" id="KAG7529697.1"/>
    </source>
</evidence>
<evidence type="ECO:0008006" key="5">
    <source>
        <dbReference type="Google" id="ProtNLM"/>
    </source>
</evidence>
<dbReference type="EMBL" id="JAEFBJ010000127">
    <property type="protein sequence ID" value="KAG7529697.1"/>
    <property type="molecule type" value="Genomic_DNA"/>
</dbReference>
<feature type="region of interest" description="Disordered" evidence="2">
    <location>
        <begin position="704"/>
        <end position="782"/>
    </location>
</feature>
<protein>
    <recommendedName>
        <fullName evidence="5">Retrotransposon gag domain-containing protein</fullName>
    </recommendedName>
</protein>
<evidence type="ECO:0000313" key="4">
    <source>
        <dbReference type="Proteomes" id="UP000694251"/>
    </source>
</evidence>
<feature type="compositionally biased region" description="Gly residues" evidence="2">
    <location>
        <begin position="748"/>
        <end position="760"/>
    </location>
</feature>
<keyword evidence="1" id="KW-0175">Coiled coil</keyword>
<comment type="caution">
    <text evidence="3">The sequence shown here is derived from an EMBL/GenBank/DDBJ whole genome shotgun (WGS) entry which is preliminary data.</text>
</comment>
<dbReference type="AlphaFoldDB" id="A0A8T1XAQ0"/>
<proteinExistence type="predicted"/>